<keyword evidence="5 7" id="KW-0234">DNA repair</keyword>
<keyword evidence="3 7" id="KW-0227">DNA damage</keyword>
<evidence type="ECO:0000256" key="1">
    <source>
        <dbReference type="ARBA" id="ARBA00007452"/>
    </source>
</evidence>
<dbReference type="RefSeq" id="WP_185139413.1">
    <property type="nucleotide sequence ID" value="NZ_BORM01000014.1"/>
</dbReference>
<dbReference type="GO" id="GO:0043590">
    <property type="term" value="C:bacterial nucleoid"/>
    <property type="evidence" value="ECO:0007669"/>
    <property type="project" value="TreeGrafter"/>
</dbReference>
<dbReference type="InterPro" id="IPR037278">
    <property type="entry name" value="ARFGAP/RecO"/>
</dbReference>
<feature type="domain" description="DNA replication/recombination mediator RecO N-terminal" evidence="9">
    <location>
        <begin position="1"/>
        <end position="78"/>
    </location>
</feature>
<dbReference type="Gene3D" id="2.40.50.140">
    <property type="entry name" value="Nucleic acid-binding proteins"/>
    <property type="match status" value="1"/>
</dbReference>
<dbReference type="GO" id="GO:0006302">
    <property type="term" value="P:double-strand break repair"/>
    <property type="evidence" value="ECO:0007669"/>
    <property type="project" value="TreeGrafter"/>
</dbReference>
<sequence>MLYRMEGIVIRGTDYGEGNKIVTILTPSHGKQGIVVKGARKPKSRYSSLAQLFTYGDFSFYKSGQLGTLNSGEIIESFRELREGLDAAAYAAYAVELCDRAVGEEDAGSFLFHQLKACLTALAQGKDAQIVIRAFEMKIVATAGYAPLLDECASCGRANGPFRFSTLAGGALCDGCRYKDPTALELGETTWKLLRLFAALDLRRLGQISVKDVYKKQLRLAMRKWMDHHIGVKLKSQNFLDQWEKMAELPPAEPRAPRRGAAEGAPDDRPPAEDRSSEEPPAGTFGKPSDGEPPGESP</sequence>
<proteinExistence type="inferred from homology"/>
<evidence type="ECO:0000259" key="9">
    <source>
        <dbReference type="Pfam" id="PF11967"/>
    </source>
</evidence>
<dbReference type="Proteomes" id="UP000553776">
    <property type="component" value="Unassembled WGS sequence"/>
</dbReference>
<evidence type="ECO:0000256" key="2">
    <source>
        <dbReference type="ARBA" id="ARBA00021310"/>
    </source>
</evidence>
<keyword evidence="4 7" id="KW-0233">DNA recombination</keyword>
<evidence type="ECO:0000256" key="8">
    <source>
        <dbReference type="SAM" id="MobiDB-lite"/>
    </source>
</evidence>
<comment type="function">
    <text evidence="7">Involved in DNA repair and RecF pathway recombination.</text>
</comment>
<dbReference type="AlphaFoldDB" id="A0A841UB56"/>
<evidence type="ECO:0000256" key="7">
    <source>
        <dbReference type="HAMAP-Rule" id="MF_00201"/>
    </source>
</evidence>
<reference evidence="10 11" key="1">
    <citation type="submission" date="2020-08" db="EMBL/GenBank/DDBJ databases">
        <title>Cohnella phylogeny.</title>
        <authorList>
            <person name="Dunlap C."/>
        </authorList>
    </citation>
    <scope>NUCLEOTIDE SEQUENCE [LARGE SCALE GENOMIC DNA]</scope>
    <source>
        <strain evidence="10 11">DSM 25239</strain>
    </source>
</reference>
<protein>
    <recommendedName>
        <fullName evidence="2 7">DNA repair protein RecO</fullName>
    </recommendedName>
    <alternativeName>
        <fullName evidence="6 7">Recombination protein O</fullName>
    </alternativeName>
</protein>
<evidence type="ECO:0000256" key="3">
    <source>
        <dbReference type="ARBA" id="ARBA00022763"/>
    </source>
</evidence>
<dbReference type="InterPro" id="IPR012340">
    <property type="entry name" value="NA-bd_OB-fold"/>
</dbReference>
<dbReference type="HAMAP" id="MF_00201">
    <property type="entry name" value="RecO"/>
    <property type="match status" value="1"/>
</dbReference>
<dbReference type="PANTHER" id="PTHR33991">
    <property type="entry name" value="DNA REPAIR PROTEIN RECO"/>
    <property type="match status" value="1"/>
</dbReference>
<gene>
    <name evidence="7 10" type="primary">recO</name>
    <name evidence="10" type="ORF">H7B90_29115</name>
</gene>
<dbReference type="Pfam" id="PF02565">
    <property type="entry name" value="RecO_C"/>
    <property type="match status" value="1"/>
</dbReference>
<comment type="similarity">
    <text evidence="1 7">Belongs to the RecO family.</text>
</comment>
<evidence type="ECO:0000256" key="5">
    <source>
        <dbReference type="ARBA" id="ARBA00023204"/>
    </source>
</evidence>
<feature type="compositionally biased region" description="Basic and acidic residues" evidence="8">
    <location>
        <begin position="266"/>
        <end position="278"/>
    </location>
</feature>
<keyword evidence="11" id="KW-1185">Reference proteome</keyword>
<evidence type="ECO:0000256" key="4">
    <source>
        <dbReference type="ARBA" id="ARBA00023172"/>
    </source>
</evidence>
<dbReference type="Gene3D" id="1.20.1440.120">
    <property type="entry name" value="Recombination protein O, C-terminal domain"/>
    <property type="match status" value="1"/>
</dbReference>
<accession>A0A841UB56</accession>
<feature type="region of interest" description="Disordered" evidence="8">
    <location>
        <begin position="247"/>
        <end position="298"/>
    </location>
</feature>
<dbReference type="InterPro" id="IPR003717">
    <property type="entry name" value="RecO"/>
</dbReference>
<dbReference type="PANTHER" id="PTHR33991:SF1">
    <property type="entry name" value="DNA REPAIR PROTEIN RECO"/>
    <property type="match status" value="1"/>
</dbReference>
<evidence type="ECO:0000313" key="11">
    <source>
        <dbReference type="Proteomes" id="UP000553776"/>
    </source>
</evidence>
<dbReference type="SUPFAM" id="SSF50249">
    <property type="entry name" value="Nucleic acid-binding proteins"/>
    <property type="match status" value="1"/>
</dbReference>
<dbReference type="GO" id="GO:0006310">
    <property type="term" value="P:DNA recombination"/>
    <property type="evidence" value="ECO:0007669"/>
    <property type="project" value="UniProtKB-UniRule"/>
</dbReference>
<dbReference type="NCBIfam" id="TIGR00613">
    <property type="entry name" value="reco"/>
    <property type="match status" value="1"/>
</dbReference>
<organism evidence="10 11">
    <name type="scientific">Cohnella xylanilytica</name>
    <dbReference type="NCBI Taxonomy" id="557555"/>
    <lineage>
        <taxon>Bacteria</taxon>
        <taxon>Bacillati</taxon>
        <taxon>Bacillota</taxon>
        <taxon>Bacilli</taxon>
        <taxon>Bacillales</taxon>
        <taxon>Paenibacillaceae</taxon>
        <taxon>Cohnella</taxon>
    </lineage>
</organism>
<dbReference type="Pfam" id="PF11967">
    <property type="entry name" value="RecO_N"/>
    <property type="match status" value="1"/>
</dbReference>
<dbReference type="InterPro" id="IPR042242">
    <property type="entry name" value="RecO_C"/>
</dbReference>
<comment type="caution">
    <text evidence="10">The sequence shown here is derived from an EMBL/GenBank/DDBJ whole genome shotgun (WGS) entry which is preliminary data.</text>
</comment>
<evidence type="ECO:0000313" key="10">
    <source>
        <dbReference type="EMBL" id="MBB6695463.1"/>
    </source>
</evidence>
<dbReference type="SUPFAM" id="SSF57863">
    <property type="entry name" value="ArfGap/RecO-like zinc finger"/>
    <property type="match status" value="1"/>
</dbReference>
<dbReference type="EMBL" id="JACJVR010000128">
    <property type="protein sequence ID" value="MBB6695463.1"/>
    <property type="molecule type" value="Genomic_DNA"/>
</dbReference>
<dbReference type="InterPro" id="IPR022572">
    <property type="entry name" value="DNA_rep/recomb_RecO_N"/>
</dbReference>
<evidence type="ECO:0000256" key="6">
    <source>
        <dbReference type="ARBA" id="ARBA00033409"/>
    </source>
</evidence>
<name>A0A841UB56_9BACL</name>